<feature type="domain" description="NADP-dependent oxidoreductase" evidence="7">
    <location>
        <begin position="29"/>
        <end position="262"/>
    </location>
</feature>
<evidence type="ECO:0000313" key="9">
    <source>
        <dbReference type="Proteomes" id="UP000199427"/>
    </source>
</evidence>
<sequence>MIQSLQDRVKLNNGIEMPGFGLGVYKAEEGQEVVEAVRTAVDHGYRLVDTASFYGNERGVGEGIRESSVSRDDIFVTTKVWNDEQGYDETLRAFEKSLDRLGYDYLDLYLIHWPVKEHFLQTWKAMERLYEEGVIKAIGVSNFNVHHLQRLFTHANVKPTVNQIEYHPHLTQKVVKAFCEKEDIKMEAWSPMKRGELFDDETITDIAQRHGKTPAQVILRWDIQHNVITIPKSVTPSRIKDNADIFDFSLSQEEMEKIDQLNRDERRGMNPDEFDQ</sequence>
<keyword evidence="3" id="KW-0560">Oxidoreductase</keyword>
<protein>
    <submittedName>
        <fullName evidence="8">Aldo/keto reductase</fullName>
    </submittedName>
</protein>
<dbReference type="InterPro" id="IPR018170">
    <property type="entry name" value="Aldo/ket_reductase_CS"/>
</dbReference>
<dbReference type="SUPFAM" id="SSF51430">
    <property type="entry name" value="NAD(P)-linked oxidoreductase"/>
    <property type="match status" value="1"/>
</dbReference>
<gene>
    <name evidence="8" type="ORF">SAMN05216362_1518</name>
</gene>
<dbReference type="InterPro" id="IPR036812">
    <property type="entry name" value="NAD(P)_OxRdtase_dom_sf"/>
</dbReference>
<evidence type="ECO:0000256" key="1">
    <source>
        <dbReference type="ARBA" id="ARBA00007905"/>
    </source>
</evidence>
<dbReference type="Proteomes" id="UP000199427">
    <property type="component" value="Unassembled WGS sequence"/>
</dbReference>
<comment type="similarity">
    <text evidence="1">Belongs to the aldo/keto reductase family.</text>
</comment>
<evidence type="ECO:0000256" key="4">
    <source>
        <dbReference type="PIRSR" id="PIRSR000097-1"/>
    </source>
</evidence>
<dbReference type="PROSITE" id="PS00798">
    <property type="entry name" value="ALDOKETO_REDUCTASE_1"/>
    <property type="match status" value="1"/>
</dbReference>
<evidence type="ECO:0000313" key="8">
    <source>
        <dbReference type="EMBL" id="SER14467.1"/>
    </source>
</evidence>
<organism evidence="8 9">
    <name type="scientific">Piscibacillus halophilus</name>
    <dbReference type="NCBI Taxonomy" id="571933"/>
    <lineage>
        <taxon>Bacteria</taxon>
        <taxon>Bacillati</taxon>
        <taxon>Bacillota</taxon>
        <taxon>Bacilli</taxon>
        <taxon>Bacillales</taxon>
        <taxon>Bacillaceae</taxon>
        <taxon>Piscibacillus</taxon>
    </lineage>
</organism>
<dbReference type="FunFam" id="3.20.20.100:FF:000015">
    <property type="entry name" value="Oxidoreductase, aldo/keto reductase family"/>
    <property type="match status" value="1"/>
</dbReference>
<evidence type="ECO:0000256" key="2">
    <source>
        <dbReference type="ARBA" id="ARBA00022857"/>
    </source>
</evidence>
<evidence type="ECO:0000256" key="6">
    <source>
        <dbReference type="PIRSR" id="PIRSR000097-3"/>
    </source>
</evidence>
<feature type="site" description="Lowers pKa of active site Tyr" evidence="6">
    <location>
        <position position="79"/>
    </location>
</feature>
<proteinExistence type="inferred from homology"/>
<feature type="active site" description="Proton donor" evidence="4">
    <location>
        <position position="54"/>
    </location>
</feature>
<keyword evidence="2" id="KW-0521">NADP</keyword>
<dbReference type="OrthoDB" id="9804790at2"/>
<dbReference type="Gene3D" id="3.20.20.100">
    <property type="entry name" value="NADP-dependent oxidoreductase domain"/>
    <property type="match status" value="1"/>
</dbReference>
<evidence type="ECO:0000259" key="7">
    <source>
        <dbReference type="Pfam" id="PF00248"/>
    </source>
</evidence>
<evidence type="ECO:0000256" key="3">
    <source>
        <dbReference type="ARBA" id="ARBA00023002"/>
    </source>
</evidence>
<dbReference type="AlphaFoldDB" id="A0A1H9LTE1"/>
<dbReference type="InterPro" id="IPR023210">
    <property type="entry name" value="NADP_OxRdtase_dom"/>
</dbReference>
<dbReference type="PIRSF" id="PIRSF000097">
    <property type="entry name" value="AKR"/>
    <property type="match status" value="1"/>
</dbReference>
<dbReference type="GO" id="GO:0016616">
    <property type="term" value="F:oxidoreductase activity, acting on the CH-OH group of donors, NAD or NADP as acceptor"/>
    <property type="evidence" value="ECO:0007669"/>
    <property type="project" value="UniProtKB-ARBA"/>
</dbReference>
<dbReference type="PANTHER" id="PTHR43827">
    <property type="entry name" value="2,5-DIKETO-D-GLUCONIC ACID REDUCTASE"/>
    <property type="match status" value="1"/>
</dbReference>
<dbReference type="EMBL" id="FOES01000051">
    <property type="protein sequence ID" value="SER14467.1"/>
    <property type="molecule type" value="Genomic_DNA"/>
</dbReference>
<dbReference type="Pfam" id="PF00248">
    <property type="entry name" value="Aldo_ket_red"/>
    <property type="match status" value="1"/>
</dbReference>
<dbReference type="STRING" id="571933.SAMN05216362_1518"/>
<feature type="binding site" evidence="5">
    <location>
        <position position="112"/>
    </location>
    <ligand>
        <name>substrate</name>
    </ligand>
</feature>
<reference evidence="8 9" key="1">
    <citation type="submission" date="2016-10" db="EMBL/GenBank/DDBJ databases">
        <authorList>
            <person name="de Groot N.N."/>
        </authorList>
    </citation>
    <scope>NUCLEOTIDE SEQUENCE [LARGE SCALE GENOMIC DNA]</scope>
    <source>
        <strain evidence="8 9">DSM 21633</strain>
    </source>
</reference>
<dbReference type="PRINTS" id="PR00069">
    <property type="entry name" value="ALDKETRDTASE"/>
</dbReference>
<evidence type="ECO:0000256" key="5">
    <source>
        <dbReference type="PIRSR" id="PIRSR000097-2"/>
    </source>
</evidence>
<dbReference type="RefSeq" id="WP_091775795.1">
    <property type="nucleotide sequence ID" value="NZ_CAESCL010000005.1"/>
</dbReference>
<keyword evidence="9" id="KW-1185">Reference proteome</keyword>
<dbReference type="PANTHER" id="PTHR43827:SF3">
    <property type="entry name" value="NADP-DEPENDENT OXIDOREDUCTASE DOMAIN-CONTAINING PROTEIN"/>
    <property type="match status" value="1"/>
</dbReference>
<dbReference type="PROSITE" id="PS00062">
    <property type="entry name" value="ALDOKETO_REDUCTASE_2"/>
    <property type="match status" value="1"/>
</dbReference>
<name>A0A1H9LTE1_9BACI</name>
<dbReference type="InterPro" id="IPR020471">
    <property type="entry name" value="AKR"/>
</dbReference>
<accession>A0A1H9LTE1</accession>